<dbReference type="SUPFAM" id="SSF51445">
    <property type="entry name" value="(Trans)glycosidases"/>
    <property type="match status" value="1"/>
</dbReference>
<evidence type="ECO:0000256" key="1">
    <source>
        <dbReference type="SAM" id="MobiDB-lite"/>
    </source>
</evidence>
<comment type="caution">
    <text evidence="4">The sequence shown here is derived from an EMBL/GenBank/DDBJ whole genome shotgun (WGS) entry which is preliminary data.</text>
</comment>
<dbReference type="EMBL" id="BAAATR010000005">
    <property type="protein sequence ID" value="GAA2235986.1"/>
    <property type="molecule type" value="Genomic_DNA"/>
</dbReference>
<evidence type="ECO:0000256" key="2">
    <source>
        <dbReference type="SAM" id="SignalP"/>
    </source>
</evidence>
<feature type="compositionally biased region" description="Low complexity" evidence="1">
    <location>
        <begin position="40"/>
        <end position="52"/>
    </location>
</feature>
<dbReference type="RefSeq" id="WP_344635530.1">
    <property type="nucleotide sequence ID" value="NZ_BAAATR010000005.1"/>
</dbReference>
<dbReference type="Pfam" id="PF13313">
    <property type="entry name" value="DUF4082"/>
    <property type="match status" value="1"/>
</dbReference>
<organism evidence="4 5">
    <name type="scientific">Kitasatospora cystarginea</name>
    <dbReference type="NCBI Taxonomy" id="58350"/>
    <lineage>
        <taxon>Bacteria</taxon>
        <taxon>Bacillati</taxon>
        <taxon>Actinomycetota</taxon>
        <taxon>Actinomycetes</taxon>
        <taxon>Kitasatosporales</taxon>
        <taxon>Streptomycetaceae</taxon>
        <taxon>Kitasatospora</taxon>
    </lineage>
</organism>
<accession>A0ABP5QHI8</accession>
<feature type="chain" id="PRO_5047083246" description="DUF4082 domain-containing protein" evidence="2">
    <location>
        <begin position="25"/>
        <end position="610"/>
    </location>
</feature>
<gene>
    <name evidence="4" type="ORF">GCM10010430_15990</name>
</gene>
<dbReference type="InterPro" id="IPR017853">
    <property type="entry name" value="GH"/>
</dbReference>
<feature type="region of interest" description="Disordered" evidence="1">
    <location>
        <begin position="24"/>
        <end position="52"/>
    </location>
</feature>
<evidence type="ECO:0000259" key="3">
    <source>
        <dbReference type="Pfam" id="PF13313"/>
    </source>
</evidence>
<dbReference type="Gene3D" id="3.20.20.80">
    <property type="entry name" value="Glycosidases"/>
    <property type="match status" value="1"/>
</dbReference>
<keyword evidence="5" id="KW-1185">Reference proteome</keyword>
<proteinExistence type="predicted"/>
<protein>
    <recommendedName>
        <fullName evidence="3">DUF4082 domain-containing protein</fullName>
    </recommendedName>
</protein>
<feature type="signal peptide" evidence="2">
    <location>
        <begin position="1"/>
        <end position="24"/>
    </location>
</feature>
<dbReference type="Proteomes" id="UP001500305">
    <property type="component" value="Unassembled WGS sequence"/>
</dbReference>
<sequence length="610" mass="62113">MHSRSRSALAALLGLTLATLPACTGSSPRPAPPSPGGAVGPTTTMFGSAEPATPAFADPAATTLGVRFTSTLPGLVTGVRFYKGPGNTGSHLGALWDAHGRQLALAAFADESQTGWQQAKFAEPVRIAPGATYTAGYLAPSGHYAAAPNAFDGGPVTLGSGPLTAVGGGFAQGGTLAFPAQSHENTDYYVDVAFAPTESASHVPDAFTTAYWSKWPATERWKDSSKLPIGVWMQDPTTPFDGFDEAHAFAALGVNTLVGLWDWPEEEHGQIRAATAAGLAVIAGGGACAPAPGATGAAAWACDTADLPLAAQAAKLGGAALAGYQLADEPDMNVPNGTPTGAGCMPPEKLAGFARSLRQQDRTRPVLVNFGSGVAGGARSPGCPTDFSGYTAAADIVSVDFYGITDPSSPARTKGVHTYAATAARARALAPGKPVWVFLETPVQMLGGSATPSGAKAASPAQVRAAAWAALVNGATGLSWFCHSFAAQSQQVDACLRDAGSAATIRKVNADAQAYAGYWNAPPLLVGVATQGAPVTATLRKAGGRTAVLAVATDSPELPRGGPATATFTLPDRWSGKIRTDDGRTLTATDGTFTDRFDAYQPHAYTLDGS</sequence>
<dbReference type="InterPro" id="IPR025141">
    <property type="entry name" value="DUF4082"/>
</dbReference>
<name>A0ABP5QHI8_9ACTN</name>
<evidence type="ECO:0000313" key="5">
    <source>
        <dbReference type="Proteomes" id="UP001500305"/>
    </source>
</evidence>
<evidence type="ECO:0000313" key="4">
    <source>
        <dbReference type="EMBL" id="GAA2235986.1"/>
    </source>
</evidence>
<reference evidence="5" key="1">
    <citation type="journal article" date="2019" name="Int. J. Syst. Evol. Microbiol.">
        <title>The Global Catalogue of Microorganisms (GCM) 10K type strain sequencing project: providing services to taxonomists for standard genome sequencing and annotation.</title>
        <authorList>
            <consortium name="The Broad Institute Genomics Platform"/>
            <consortium name="The Broad Institute Genome Sequencing Center for Infectious Disease"/>
            <person name="Wu L."/>
            <person name="Ma J."/>
        </authorList>
    </citation>
    <scope>NUCLEOTIDE SEQUENCE [LARGE SCALE GENOMIC DNA]</scope>
    <source>
        <strain evidence="5">JCM 7356</strain>
    </source>
</reference>
<feature type="domain" description="DUF4082" evidence="3">
    <location>
        <begin position="49"/>
        <end position="190"/>
    </location>
</feature>
<keyword evidence="2" id="KW-0732">Signal</keyword>